<organism evidence="1 2">
    <name type="scientific">Vermiconidia calcicola</name>
    <dbReference type="NCBI Taxonomy" id="1690605"/>
    <lineage>
        <taxon>Eukaryota</taxon>
        <taxon>Fungi</taxon>
        <taxon>Dikarya</taxon>
        <taxon>Ascomycota</taxon>
        <taxon>Pezizomycotina</taxon>
        <taxon>Dothideomycetes</taxon>
        <taxon>Dothideomycetidae</taxon>
        <taxon>Mycosphaerellales</taxon>
        <taxon>Extremaceae</taxon>
        <taxon>Vermiconidia</taxon>
    </lineage>
</organism>
<evidence type="ECO:0000313" key="1">
    <source>
        <dbReference type="EMBL" id="KAK3713053.1"/>
    </source>
</evidence>
<keyword evidence="2" id="KW-1185">Reference proteome</keyword>
<comment type="caution">
    <text evidence="1">The sequence shown here is derived from an EMBL/GenBank/DDBJ whole genome shotgun (WGS) entry which is preliminary data.</text>
</comment>
<proteinExistence type="predicted"/>
<evidence type="ECO:0000313" key="2">
    <source>
        <dbReference type="Proteomes" id="UP001281147"/>
    </source>
</evidence>
<dbReference type="EMBL" id="JAUTXU010000065">
    <property type="protein sequence ID" value="KAK3713053.1"/>
    <property type="molecule type" value="Genomic_DNA"/>
</dbReference>
<protein>
    <submittedName>
        <fullName evidence="1">Uncharacterized protein</fullName>
    </submittedName>
</protein>
<reference evidence="1" key="1">
    <citation type="submission" date="2023-07" db="EMBL/GenBank/DDBJ databases">
        <title>Black Yeasts Isolated from many extreme environments.</title>
        <authorList>
            <person name="Coleine C."/>
            <person name="Stajich J.E."/>
            <person name="Selbmann L."/>
        </authorList>
    </citation>
    <scope>NUCLEOTIDE SEQUENCE</scope>
    <source>
        <strain evidence="1">CCFEE 5714</strain>
    </source>
</reference>
<sequence length="298" mass="34106">MASPLMDLPRELRDRIFAFVLCSRGSPQLIHHMMRETKLGAEGGIRYSEKVEPAYPPRDEKAGTSDNVKRRPSLKKTPHHVYGDVEFGLDSDEDDEETDSEDRAARGKGDYDSEDDESEDESPFVSKPRHRNSRYKLETLRSLNLALLRVSRQVNDETLPIFYGGVTFILDCKPLVAIQFFKTLPKRAFKSIMLIAFTGEALMTDDCYVREGWSPLDMPSYMSSNMPLYVGPPTMLTPTGAFFAANMLKLTEVYLYVLYEGDEDWYAANAPPEMQMLLAYGRIERLYFLFFGRIQRVS</sequence>
<gene>
    <name evidence="1" type="ORF">LTR37_008738</name>
</gene>
<name>A0ACC3N9S8_9PEZI</name>
<accession>A0ACC3N9S8</accession>
<dbReference type="Proteomes" id="UP001281147">
    <property type="component" value="Unassembled WGS sequence"/>
</dbReference>